<feature type="compositionally biased region" description="Basic residues" evidence="1">
    <location>
        <begin position="314"/>
        <end position="323"/>
    </location>
</feature>
<dbReference type="WBParaSite" id="ECPE_0000698901-mRNA-1">
    <property type="protein sequence ID" value="ECPE_0000698901-mRNA-1"/>
    <property type="gene ID" value="ECPE_0000698901"/>
</dbReference>
<feature type="compositionally biased region" description="Acidic residues" evidence="1">
    <location>
        <begin position="200"/>
        <end position="212"/>
    </location>
</feature>
<accession>A0A183AJ40</accession>
<evidence type="ECO:0000313" key="3">
    <source>
        <dbReference type="EMBL" id="VDP79825.1"/>
    </source>
</evidence>
<reference evidence="3 4" key="2">
    <citation type="submission" date="2018-11" db="EMBL/GenBank/DDBJ databases">
        <authorList>
            <consortium name="Pathogen Informatics"/>
        </authorList>
    </citation>
    <scope>NUCLEOTIDE SEQUENCE [LARGE SCALE GENOMIC DNA]</scope>
    <source>
        <strain evidence="3 4">Egypt</strain>
    </source>
</reference>
<dbReference type="InterPro" id="IPR000467">
    <property type="entry name" value="G_patch_dom"/>
</dbReference>
<feature type="region of interest" description="Disordered" evidence="1">
    <location>
        <begin position="44"/>
        <end position="123"/>
    </location>
</feature>
<gene>
    <name evidence="3" type="ORF">ECPE_LOCUS6975</name>
</gene>
<feature type="compositionally biased region" description="Low complexity" evidence="1">
    <location>
        <begin position="85"/>
        <end position="98"/>
    </location>
</feature>
<protein>
    <submittedName>
        <fullName evidence="5">G-patch domain-containing protein</fullName>
    </submittedName>
</protein>
<feature type="region of interest" description="Disordered" evidence="1">
    <location>
        <begin position="167"/>
        <end position="346"/>
    </location>
</feature>
<proteinExistence type="predicted"/>
<dbReference type="OrthoDB" id="2538319at2759"/>
<evidence type="ECO:0000313" key="5">
    <source>
        <dbReference type="WBParaSite" id="ECPE_0000698901-mRNA-1"/>
    </source>
</evidence>
<organism evidence="5">
    <name type="scientific">Echinostoma caproni</name>
    <dbReference type="NCBI Taxonomy" id="27848"/>
    <lineage>
        <taxon>Eukaryota</taxon>
        <taxon>Metazoa</taxon>
        <taxon>Spiralia</taxon>
        <taxon>Lophotrochozoa</taxon>
        <taxon>Platyhelminthes</taxon>
        <taxon>Trematoda</taxon>
        <taxon>Digenea</taxon>
        <taxon>Plagiorchiida</taxon>
        <taxon>Echinostomata</taxon>
        <taxon>Echinostomatoidea</taxon>
        <taxon>Echinostomatidae</taxon>
        <taxon>Echinostoma</taxon>
    </lineage>
</organism>
<feature type="compositionally biased region" description="Acidic residues" evidence="1">
    <location>
        <begin position="267"/>
        <end position="281"/>
    </location>
</feature>
<dbReference type="Proteomes" id="UP000272942">
    <property type="component" value="Unassembled WGS sequence"/>
</dbReference>
<evidence type="ECO:0000256" key="1">
    <source>
        <dbReference type="SAM" id="MobiDB-lite"/>
    </source>
</evidence>
<reference evidence="5" key="1">
    <citation type="submission" date="2016-06" db="UniProtKB">
        <authorList>
            <consortium name="WormBaseParasite"/>
        </authorList>
    </citation>
    <scope>IDENTIFICATION</scope>
</reference>
<feature type="compositionally biased region" description="Low complexity" evidence="1">
    <location>
        <begin position="174"/>
        <end position="199"/>
    </location>
</feature>
<evidence type="ECO:0000259" key="2">
    <source>
        <dbReference type="PROSITE" id="PS50174"/>
    </source>
</evidence>
<feature type="compositionally biased region" description="Basic and acidic residues" evidence="1">
    <location>
        <begin position="114"/>
        <end position="123"/>
    </location>
</feature>
<dbReference type="GO" id="GO:0003676">
    <property type="term" value="F:nucleic acid binding"/>
    <property type="evidence" value="ECO:0007669"/>
    <property type="project" value="InterPro"/>
</dbReference>
<evidence type="ECO:0000313" key="4">
    <source>
        <dbReference type="Proteomes" id="UP000272942"/>
    </source>
</evidence>
<feature type="compositionally biased region" description="Polar residues" evidence="1">
    <location>
        <begin position="216"/>
        <end position="230"/>
    </location>
</feature>
<dbReference type="EMBL" id="UZAN01044016">
    <property type="protein sequence ID" value="VDP79825.1"/>
    <property type="molecule type" value="Genomic_DNA"/>
</dbReference>
<feature type="region of interest" description="Disordered" evidence="1">
    <location>
        <begin position="450"/>
        <end position="477"/>
    </location>
</feature>
<feature type="compositionally biased region" description="Low complexity" evidence="1">
    <location>
        <begin position="48"/>
        <end position="60"/>
    </location>
</feature>
<keyword evidence="4" id="KW-1185">Reference proteome</keyword>
<sequence>MDLSRAETYPCSDVRRWTKPTVGQTTPRHELVTARAISRLSHSVAQLSASSNGSSHNNHSTARCNSRIKGGKHAPSQHSSPRSLATSGSTGTKSSTAHSTRDDIHKRTVTGAKRKWESDSRGSHIAMDVDQHISETPRTDASAVIIPTGSVAQRHTLTPADKISVISEPVGHDSSSCSSMHSISSSSSPSNHSPSGSSSEENEADAEGDGDESGSHSRYTSPAHSRTSMSPFGVPGPRKSSHVISSAIPQSKRGPRTSRGSVCGGDSSDDLANDEQSDFPTDEFLSPRCRTSVPKAPSLGSYRGAVPRPARSTSHSRRHHPSRHCPTAWKLTASTFPSGSPDPTEMDSEWEEIMQGTWPLLSHRARLDYLQGVAWAGSRCTRSSAPDVDPHRIDFVPSRLNEVHTNQAGSNISNCKTLPTPPWVNAETRYNMRIPLSDDLNLQAMDSSPDGHATRAGFGSRAPLESNAEPISQTNSGHKLLQKLGWEPGTGLGRTHQGMLDPVGCMKFNEMSHP</sequence>
<dbReference type="Pfam" id="PF01585">
    <property type="entry name" value="G-patch"/>
    <property type="match status" value="1"/>
</dbReference>
<dbReference type="PROSITE" id="PS50174">
    <property type="entry name" value="G_PATCH"/>
    <property type="match status" value="1"/>
</dbReference>
<name>A0A183AJ40_9TREM</name>
<dbReference type="InterPro" id="IPR051189">
    <property type="entry name" value="Splicing_assoc_domain"/>
</dbReference>
<feature type="domain" description="G-patch" evidence="2">
    <location>
        <begin position="473"/>
        <end position="503"/>
    </location>
</feature>
<dbReference type="PANTHER" id="PTHR14195">
    <property type="entry name" value="G PATCH DOMAIN CONTAINING PROTEIN 2"/>
    <property type="match status" value="1"/>
</dbReference>
<dbReference type="AlphaFoldDB" id="A0A183AJ40"/>